<protein>
    <recommendedName>
        <fullName evidence="6">Chromosome partition protein Smc</fullName>
    </recommendedName>
</protein>
<dbReference type="InterPro" id="IPR011890">
    <property type="entry name" value="SMC_prok"/>
</dbReference>
<evidence type="ECO:0000259" key="7">
    <source>
        <dbReference type="SMART" id="SM00968"/>
    </source>
</evidence>
<dbReference type="InterPro" id="IPR027417">
    <property type="entry name" value="P-loop_NTPase"/>
</dbReference>
<dbReference type="SUPFAM" id="SSF75553">
    <property type="entry name" value="Smc hinge domain"/>
    <property type="match status" value="1"/>
</dbReference>
<evidence type="ECO:0000256" key="1">
    <source>
        <dbReference type="ARBA" id="ARBA00022490"/>
    </source>
</evidence>
<evidence type="ECO:0000313" key="9">
    <source>
        <dbReference type="Proteomes" id="UP001596091"/>
    </source>
</evidence>
<comment type="function">
    <text evidence="6">Required for chromosome condensation and partitioning.</text>
</comment>
<dbReference type="HAMAP" id="MF_01894">
    <property type="entry name" value="Smc_prok"/>
    <property type="match status" value="1"/>
</dbReference>
<feature type="coiled-coil region" evidence="6">
    <location>
        <begin position="724"/>
        <end position="877"/>
    </location>
</feature>
<evidence type="ECO:0000313" key="8">
    <source>
        <dbReference type="EMBL" id="MFC5862256.1"/>
    </source>
</evidence>
<dbReference type="Gene3D" id="3.30.70.1620">
    <property type="match status" value="1"/>
</dbReference>
<evidence type="ECO:0000256" key="3">
    <source>
        <dbReference type="ARBA" id="ARBA00022840"/>
    </source>
</evidence>
<feature type="binding site" evidence="6">
    <location>
        <begin position="34"/>
        <end position="41"/>
    </location>
    <ligand>
        <name>ATP</name>
        <dbReference type="ChEBI" id="CHEBI:30616"/>
    </ligand>
</feature>
<dbReference type="SUPFAM" id="SSF52540">
    <property type="entry name" value="P-loop containing nucleoside triphosphate hydrolases"/>
    <property type="match status" value="1"/>
</dbReference>
<dbReference type="PIRSF" id="PIRSF005719">
    <property type="entry name" value="SMC"/>
    <property type="match status" value="1"/>
</dbReference>
<dbReference type="InterPro" id="IPR024704">
    <property type="entry name" value="SMC"/>
</dbReference>
<dbReference type="Pfam" id="PF06470">
    <property type="entry name" value="SMC_hinge"/>
    <property type="match status" value="1"/>
</dbReference>
<name>A0ABW1ED64_9BACT</name>
<proteinExistence type="inferred from homology"/>
<dbReference type="NCBIfam" id="TIGR02168">
    <property type="entry name" value="SMC_prok_B"/>
    <property type="match status" value="1"/>
</dbReference>
<organism evidence="8 9">
    <name type="scientific">Acidicapsa dinghuensis</name>
    <dbReference type="NCBI Taxonomy" id="2218256"/>
    <lineage>
        <taxon>Bacteria</taxon>
        <taxon>Pseudomonadati</taxon>
        <taxon>Acidobacteriota</taxon>
        <taxon>Terriglobia</taxon>
        <taxon>Terriglobales</taxon>
        <taxon>Acidobacteriaceae</taxon>
        <taxon>Acidicapsa</taxon>
    </lineage>
</organism>
<evidence type="ECO:0000256" key="5">
    <source>
        <dbReference type="ARBA" id="ARBA00023125"/>
    </source>
</evidence>
<feature type="domain" description="SMC hinge" evidence="7">
    <location>
        <begin position="566"/>
        <end position="686"/>
    </location>
</feature>
<comment type="subcellular location">
    <subcellularLocation>
        <location evidence="6">Cytoplasm</location>
    </subcellularLocation>
</comment>
<keyword evidence="4 6" id="KW-0175">Coiled coil</keyword>
<comment type="caution">
    <text evidence="8">The sequence shown here is derived from an EMBL/GenBank/DDBJ whole genome shotgun (WGS) entry which is preliminary data.</text>
</comment>
<gene>
    <name evidence="6 8" type="primary">smc</name>
    <name evidence="8" type="ORF">ACFPT7_08120</name>
</gene>
<evidence type="ECO:0000256" key="2">
    <source>
        <dbReference type="ARBA" id="ARBA00022741"/>
    </source>
</evidence>
<comment type="subunit">
    <text evidence="6">Homodimer.</text>
</comment>
<comment type="domain">
    <text evidence="6">Contains large globular domains required for ATP hydrolysis at each terminus and a third globular domain forming a flexible hinge near the middle of the molecule. These domains are separated by coiled-coil structures.</text>
</comment>
<dbReference type="Proteomes" id="UP001596091">
    <property type="component" value="Unassembled WGS sequence"/>
</dbReference>
<dbReference type="Gene3D" id="1.20.1060.20">
    <property type="match status" value="1"/>
</dbReference>
<keyword evidence="5 6" id="KW-0238">DNA-binding</keyword>
<evidence type="ECO:0000256" key="4">
    <source>
        <dbReference type="ARBA" id="ARBA00023054"/>
    </source>
</evidence>
<evidence type="ECO:0000256" key="6">
    <source>
        <dbReference type="HAMAP-Rule" id="MF_01894"/>
    </source>
</evidence>
<dbReference type="InterPro" id="IPR010935">
    <property type="entry name" value="SMC_hinge"/>
</dbReference>
<dbReference type="PANTHER" id="PTHR43977">
    <property type="entry name" value="STRUCTURAL MAINTENANCE OF CHROMOSOMES PROTEIN 3"/>
    <property type="match status" value="1"/>
</dbReference>
<dbReference type="InterPro" id="IPR036277">
    <property type="entry name" value="SMC_hinge_sf"/>
</dbReference>
<dbReference type="EMBL" id="JBHSPH010000002">
    <property type="protein sequence ID" value="MFC5862256.1"/>
    <property type="molecule type" value="Genomic_DNA"/>
</dbReference>
<feature type="coiled-coil region" evidence="6">
    <location>
        <begin position="455"/>
        <end position="482"/>
    </location>
</feature>
<sequence>MLRLKKISFIGFKTFCDRTEFIVPGSGIAVIAGPNGCGKSNILDGMSWVLGEQRAKSLRGVQMQDVIFAGTPGRRPLTMAEVTLTLIDPGVYEELLPEQSNFEDESSKSLDWDEDAVRRQRAAEAESIAASPAEHQPLLRQREIAITRRLFRSGESEYLLNGKLCRLRDLQEILLSTGLGQDTYAVIGQEQIGQLLSTKPNDRRAVIEEAAGVGGFQTKKRSIEARLNGATDSLARVDDILEEVSKQVISLRRQAAKAERVCVVREELRHQLIVVTASRIALIDIQLEQLQSGVVELNTQIQKELTRTEESETARQTLIQEGYELDRTVQETQSRANALEVELERNLARLADNTKRLEELDRGLCETASEEKHGNAELADALLEHEEQEALSTSASAMFLTSREKVTARQEEVRRANAAVFGMEQQVEVLRRHAALLMTRTGEIRNRTIRAEESLAMLDREADRLTFEIRDARETLANLDSEKVTTTKRIEEAITTIGRIERETAMLDERLRGSRANEVAARTRANILRAEQAAVLGRHHALDALLRDHGYATETVQKLLRVGTILKPASTLASYLEVDEQHERIVDDFLLDELNYVVVQSWDAAEEGVRLLKSTIDGRATFLVHPQVVEQGPNNRNHHLLPRPGITPLKNQIRVLNGLAESLEIALPKLKDGYLVDSPEEARDLAAEFPDAFFLTSDGECFHNATVTGGSPAREGPLALKGERKITEMRLATIEHELNQAEADGDAQTVTIEQISEELKTINSRGQEVETDLANQRATLKQEEVSMARIERELQDRTSQAARNEEARETKRIGIVNSSQEAEALETAYHEAETTVELRTAELAALRTVHDDLVQVLAADNAELARLSERLRATEASSQSSKDRYTSLQQRLLAIKGRQTAAESERLDRLSKAAELTNQIQLLAADVAESRSLREGDESKLNSLRQHLAHLESELKASRSALERLREDRDRRSQEIARQRADLEHYAATSSTNLGIDAETLRKDLSITRLSAHDLKAAEESCRQLRMRIEQMGPLNMMALDEYKETAVRHEFLQTQRRDLLAEIQCAQVEVKEIDRVIETKFAEAFAQINANFEQVFAQLFSGGQAELRATQAENQREAGLEIAASPPGKRLQNVLLLSGGEKALTALALLVAIFQYRPSPFCVLDEVDAPLDESNIGRFADFMRFLSRDTQFLVVTHSRRMMQVADMIFGITMQEPGISKVLSLRLHSEA</sequence>
<dbReference type="Pfam" id="PF02463">
    <property type="entry name" value="SMC_N"/>
    <property type="match status" value="2"/>
</dbReference>
<accession>A0ABW1ED64</accession>
<dbReference type="InterPro" id="IPR003395">
    <property type="entry name" value="RecF/RecN/SMC_N"/>
</dbReference>
<comment type="similarity">
    <text evidence="6">Belongs to the SMC family.</text>
</comment>
<reference evidence="9" key="1">
    <citation type="journal article" date="2019" name="Int. J. Syst. Evol. Microbiol.">
        <title>The Global Catalogue of Microorganisms (GCM) 10K type strain sequencing project: providing services to taxonomists for standard genome sequencing and annotation.</title>
        <authorList>
            <consortium name="The Broad Institute Genomics Platform"/>
            <consortium name="The Broad Institute Genome Sequencing Center for Infectious Disease"/>
            <person name="Wu L."/>
            <person name="Ma J."/>
        </authorList>
    </citation>
    <scope>NUCLEOTIDE SEQUENCE [LARGE SCALE GENOMIC DNA]</scope>
    <source>
        <strain evidence="9">JCM 4087</strain>
    </source>
</reference>
<keyword evidence="2 6" id="KW-0547">Nucleotide-binding</keyword>
<dbReference type="RefSeq" id="WP_263338631.1">
    <property type="nucleotide sequence ID" value="NZ_JAGSYH010000004.1"/>
</dbReference>
<feature type="coiled-coil region" evidence="6">
    <location>
        <begin position="934"/>
        <end position="982"/>
    </location>
</feature>
<feature type="coiled-coil region" evidence="6">
    <location>
        <begin position="329"/>
        <end position="360"/>
    </location>
</feature>
<keyword evidence="3 6" id="KW-0067">ATP-binding</keyword>
<dbReference type="SMART" id="SM00968">
    <property type="entry name" value="SMC_hinge"/>
    <property type="match status" value="1"/>
</dbReference>
<dbReference type="Gene3D" id="3.40.50.300">
    <property type="entry name" value="P-loop containing nucleotide triphosphate hydrolases"/>
    <property type="match status" value="2"/>
</dbReference>
<keyword evidence="1 6" id="KW-0963">Cytoplasm</keyword>
<keyword evidence="9" id="KW-1185">Reference proteome</keyword>